<feature type="region of interest" description="Disordered" evidence="1">
    <location>
        <begin position="1"/>
        <end position="30"/>
    </location>
</feature>
<keyword evidence="3" id="KW-1185">Reference proteome</keyword>
<organism evidence="2 3">
    <name type="scientific">Planomonospora sphaerica</name>
    <dbReference type="NCBI Taxonomy" id="161355"/>
    <lineage>
        <taxon>Bacteria</taxon>
        <taxon>Bacillati</taxon>
        <taxon>Actinomycetota</taxon>
        <taxon>Actinomycetes</taxon>
        <taxon>Streptosporangiales</taxon>
        <taxon>Streptosporangiaceae</taxon>
        <taxon>Planomonospora</taxon>
    </lineage>
</organism>
<protein>
    <submittedName>
        <fullName evidence="2">Uncharacterized protein</fullName>
    </submittedName>
</protein>
<evidence type="ECO:0000313" key="3">
    <source>
        <dbReference type="Proteomes" id="UP000077701"/>
    </source>
</evidence>
<reference evidence="2 3" key="1">
    <citation type="journal article" date="2016" name="Genome Announc.">
        <title>Draft Genome Sequence of Planomonospora sphaerica JCM9374, a Rare Actinomycete.</title>
        <authorList>
            <person name="Dohra H."/>
            <person name="Suzuki T."/>
            <person name="Inoue Y."/>
            <person name="Kodani S."/>
        </authorList>
    </citation>
    <scope>NUCLEOTIDE SEQUENCE [LARGE SCALE GENOMIC DNA]</scope>
    <source>
        <strain evidence="2 3">JCM 9374</strain>
    </source>
</reference>
<gene>
    <name evidence="2" type="ORF">PS9374_07120</name>
</gene>
<comment type="caution">
    <text evidence="2">The sequence shown here is derived from an EMBL/GenBank/DDBJ whole genome shotgun (WGS) entry which is preliminary data.</text>
</comment>
<accession>A0A161LZC3</accession>
<dbReference type="EMBL" id="BDCX01000031">
    <property type="protein sequence ID" value="GAT71429.1"/>
    <property type="molecule type" value="Genomic_DNA"/>
</dbReference>
<proteinExistence type="predicted"/>
<dbReference type="Proteomes" id="UP000077701">
    <property type="component" value="Unassembled WGS sequence"/>
</dbReference>
<reference evidence="3" key="2">
    <citation type="submission" date="2016-04" db="EMBL/GenBank/DDBJ databases">
        <title>Planomonospora sphaerica JCM9374 whole genome shotgun sequence.</title>
        <authorList>
            <person name="Suzuki T."/>
            <person name="Dohra H."/>
            <person name="Kodani S."/>
        </authorList>
    </citation>
    <scope>NUCLEOTIDE SEQUENCE [LARGE SCALE GENOMIC DNA]</scope>
    <source>
        <strain evidence="3">JCM 9374</strain>
    </source>
</reference>
<dbReference type="AlphaFoldDB" id="A0A161LZC3"/>
<evidence type="ECO:0000313" key="2">
    <source>
        <dbReference type="EMBL" id="GAT71429.1"/>
    </source>
</evidence>
<name>A0A161LZC3_9ACTN</name>
<evidence type="ECO:0000256" key="1">
    <source>
        <dbReference type="SAM" id="MobiDB-lite"/>
    </source>
</evidence>
<sequence length="60" mass="6140">MGFRRPSIQGEAGAPMCGAPGPARSATGGDRIGKVAERGLDPLCHLVVYCVKAVAVMTRG</sequence>
<feature type="compositionally biased region" description="Low complexity" evidence="1">
    <location>
        <begin position="10"/>
        <end position="23"/>
    </location>
</feature>